<sequence length="76" mass="8330">MEISLSRQSFLRNDLKNCADVGGGFLGCRGFHSSFLGVQDGLSLNIDVSATMTIHPCLVVDFLIANQDAKDRFRLP</sequence>
<dbReference type="SMART" id="SM01163">
    <property type="entry name" value="DUF1785"/>
    <property type="match status" value="1"/>
</dbReference>
<evidence type="ECO:0000313" key="3">
    <source>
        <dbReference type="Proteomes" id="UP000249390"/>
    </source>
</evidence>
<comment type="caution">
    <text evidence="2">The sequence shown here is derived from an EMBL/GenBank/DDBJ whole genome shotgun (WGS) entry which is preliminary data.</text>
</comment>
<accession>A0A328DR13</accession>
<dbReference type="AlphaFoldDB" id="A0A328DR13"/>
<dbReference type="Proteomes" id="UP000249390">
    <property type="component" value="Unassembled WGS sequence"/>
</dbReference>
<protein>
    <recommendedName>
        <fullName evidence="1">Argonaute linker 1 domain-containing protein</fullName>
    </recommendedName>
</protein>
<feature type="domain" description="Argonaute linker 1" evidence="1">
    <location>
        <begin position="4"/>
        <end position="56"/>
    </location>
</feature>
<organism evidence="2 3">
    <name type="scientific">Cuscuta australis</name>
    <dbReference type="NCBI Taxonomy" id="267555"/>
    <lineage>
        <taxon>Eukaryota</taxon>
        <taxon>Viridiplantae</taxon>
        <taxon>Streptophyta</taxon>
        <taxon>Embryophyta</taxon>
        <taxon>Tracheophyta</taxon>
        <taxon>Spermatophyta</taxon>
        <taxon>Magnoliopsida</taxon>
        <taxon>eudicotyledons</taxon>
        <taxon>Gunneridae</taxon>
        <taxon>Pentapetalae</taxon>
        <taxon>asterids</taxon>
        <taxon>lamiids</taxon>
        <taxon>Solanales</taxon>
        <taxon>Convolvulaceae</taxon>
        <taxon>Cuscuteae</taxon>
        <taxon>Cuscuta</taxon>
        <taxon>Cuscuta subgen. Grammica</taxon>
        <taxon>Cuscuta sect. Cleistogrammica</taxon>
    </lineage>
</organism>
<name>A0A328DR13_9ASTE</name>
<dbReference type="SUPFAM" id="SSF101690">
    <property type="entry name" value="PAZ domain"/>
    <property type="match status" value="1"/>
</dbReference>
<evidence type="ECO:0000259" key="1">
    <source>
        <dbReference type="SMART" id="SM01163"/>
    </source>
</evidence>
<dbReference type="Pfam" id="PF08699">
    <property type="entry name" value="ArgoL1"/>
    <property type="match status" value="1"/>
</dbReference>
<dbReference type="InterPro" id="IPR036085">
    <property type="entry name" value="PAZ_dom_sf"/>
</dbReference>
<gene>
    <name evidence="2" type="ORF">DM860_014012</name>
</gene>
<proteinExistence type="predicted"/>
<reference evidence="2 3" key="1">
    <citation type="submission" date="2018-06" db="EMBL/GenBank/DDBJ databases">
        <title>The Genome of Cuscuta australis (Dodder) Provides Insight into the Evolution of Plant Parasitism.</title>
        <authorList>
            <person name="Liu H."/>
        </authorList>
    </citation>
    <scope>NUCLEOTIDE SEQUENCE [LARGE SCALE GENOMIC DNA]</scope>
    <source>
        <strain evidence="3">cv. Yunnan</strain>
        <tissue evidence="2">Vines</tissue>
    </source>
</reference>
<keyword evidence="3" id="KW-1185">Reference proteome</keyword>
<evidence type="ECO:0000313" key="2">
    <source>
        <dbReference type="EMBL" id="RAL47118.1"/>
    </source>
</evidence>
<dbReference type="EMBL" id="NQVE01000117">
    <property type="protein sequence ID" value="RAL47118.1"/>
    <property type="molecule type" value="Genomic_DNA"/>
</dbReference>
<dbReference type="InterPro" id="IPR014811">
    <property type="entry name" value="ArgoL1"/>
</dbReference>